<keyword evidence="2" id="KW-0723">Serine/threonine-protein kinase</keyword>
<dbReference type="SUPFAM" id="SSF56112">
    <property type="entry name" value="Protein kinase-like (PK-like)"/>
    <property type="match status" value="1"/>
</dbReference>
<dbReference type="InterPro" id="IPR000719">
    <property type="entry name" value="Prot_kinase_dom"/>
</dbReference>
<keyword evidence="8" id="KW-1133">Transmembrane helix</keyword>
<dbReference type="PROSITE" id="PS50011">
    <property type="entry name" value="PROTEIN_KINASE_DOM"/>
    <property type="match status" value="1"/>
</dbReference>
<protein>
    <recommendedName>
        <fullName evidence="1">non-specific serine/threonine protein kinase</fullName>
        <ecNumber evidence="1">2.7.11.1</ecNumber>
    </recommendedName>
</protein>
<dbReference type="Gene3D" id="1.10.510.10">
    <property type="entry name" value="Transferase(Phosphotransferase) domain 1"/>
    <property type="match status" value="1"/>
</dbReference>
<keyword evidence="8" id="KW-0472">Membrane</keyword>
<dbReference type="EMBL" id="AP024828">
    <property type="protein sequence ID" value="BCZ25529.1"/>
    <property type="molecule type" value="Genomic_DNA"/>
</dbReference>
<feature type="compositionally biased region" description="Basic and acidic residues" evidence="7">
    <location>
        <begin position="280"/>
        <end position="291"/>
    </location>
</feature>
<dbReference type="PANTHER" id="PTHR43289:SF6">
    <property type="entry name" value="SERINE_THREONINE-PROTEIN KINASE NEKL-3"/>
    <property type="match status" value="1"/>
</dbReference>
<evidence type="ECO:0000256" key="2">
    <source>
        <dbReference type="ARBA" id="ARBA00022527"/>
    </source>
</evidence>
<dbReference type="PROSITE" id="PS00108">
    <property type="entry name" value="PROTEIN_KINASE_ST"/>
    <property type="match status" value="1"/>
</dbReference>
<dbReference type="RefSeq" id="WP_221043813.1">
    <property type="nucleotide sequence ID" value="NZ_AP024828.1"/>
</dbReference>
<evidence type="ECO:0000259" key="9">
    <source>
        <dbReference type="PROSITE" id="PS50011"/>
    </source>
</evidence>
<keyword evidence="5" id="KW-0418">Kinase</keyword>
<evidence type="ECO:0000256" key="6">
    <source>
        <dbReference type="ARBA" id="ARBA00022840"/>
    </source>
</evidence>
<evidence type="ECO:0000313" key="11">
    <source>
        <dbReference type="Proteomes" id="UP000826012"/>
    </source>
</evidence>
<dbReference type="SMART" id="SM00220">
    <property type="entry name" value="S_TKc"/>
    <property type="match status" value="1"/>
</dbReference>
<dbReference type="EC" id="2.7.11.1" evidence="1"/>
<evidence type="ECO:0000256" key="8">
    <source>
        <dbReference type="SAM" id="Phobius"/>
    </source>
</evidence>
<keyword evidence="11" id="KW-1185">Reference proteome</keyword>
<evidence type="ECO:0000256" key="7">
    <source>
        <dbReference type="SAM" id="MobiDB-lite"/>
    </source>
</evidence>
<organism evidence="10 11">
    <name type="scientific">Mycobacterium senriense</name>
    <dbReference type="NCBI Taxonomy" id="2775496"/>
    <lineage>
        <taxon>Bacteria</taxon>
        <taxon>Bacillati</taxon>
        <taxon>Actinomycetota</taxon>
        <taxon>Actinomycetes</taxon>
        <taxon>Mycobacteriales</taxon>
        <taxon>Mycobacteriaceae</taxon>
        <taxon>Mycobacterium</taxon>
        <taxon>Mycobacterium avium complex (MAC)</taxon>
    </lineage>
</organism>
<evidence type="ECO:0000256" key="4">
    <source>
        <dbReference type="ARBA" id="ARBA00022741"/>
    </source>
</evidence>
<feature type="region of interest" description="Disordered" evidence="7">
    <location>
        <begin position="355"/>
        <end position="374"/>
    </location>
</feature>
<dbReference type="Proteomes" id="UP000826012">
    <property type="component" value="Chromosome"/>
</dbReference>
<gene>
    <name evidence="10" type="ORF">MTY59_53840</name>
</gene>
<dbReference type="InterPro" id="IPR008271">
    <property type="entry name" value="Ser/Thr_kinase_AS"/>
</dbReference>
<dbReference type="PANTHER" id="PTHR43289">
    <property type="entry name" value="MITOGEN-ACTIVATED PROTEIN KINASE KINASE KINASE 20-RELATED"/>
    <property type="match status" value="1"/>
</dbReference>
<dbReference type="Gene3D" id="3.30.200.20">
    <property type="entry name" value="Phosphorylase Kinase, domain 1"/>
    <property type="match status" value="1"/>
</dbReference>
<feature type="compositionally biased region" description="Pro residues" evidence="7">
    <location>
        <begin position="365"/>
        <end position="374"/>
    </location>
</feature>
<dbReference type="CDD" id="cd14014">
    <property type="entry name" value="STKc_PknB_like"/>
    <property type="match status" value="1"/>
</dbReference>
<sequence length="551" mass="58584">MSLPSGASFAGYLVSRGLGSGVTGEVYLVQEPRSMRRQALKVLSRELSADGDFTARFREETPIVANLRYRNIVEVHERGQFDGRLYIAMEYIEGTSAAQLITDRFPAVSPAVEVLAMLTAIAGALDYAHLRGLVHGDVKPANILLTDRDGGKERILLTDFGIARQRAQAAEHATHVTVAYAAPEQLSGDDVDGRADQYALAATAFHLLTGAPPVALADPVAALRRHRDGKLARLSDQRPELAHLDSVFAKALAERPEDRFETCHDFALAASELAGLSTGERPESEPDREPGPDPEPDADVQDTAAGPQDVAATTEDEPDVPRKRRPRKVLLGAAAVALVAGALVAGFAIGRHTGTTPNQVAAPTPTTPAPPPAPLDGSYRIEAERTRQTYNYAADPQPPDVRTWWAFRSSCKPEGCSAAAMQLDDDDHTQGMSPGGGSLFMKFTDGEWQSAPVDLNFPCVGPDGSQSTQGTTMVLALRPQPNGEFVGEQVVTVRTDECGQQSAVIRVPTVASRMGEVPPAVAVPEPGSGPQSPARHAPSAAPTAAPFRPQS</sequence>
<dbReference type="Pfam" id="PF00069">
    <property type="entry name" value="Pkinase"/>
    <property type="match status" value="1"/>
</dbReference>
<evidence type="ECO:0000256" key="5">
    <source>
        <dbReference type="ARBA" id="ARBA00022777"/>
    </source>
</evidence>
<proteinExistence type="predicted"/>
<keyword evidence="4" id="KW-0547">Nucleotide-binding</keyword>
<name>A0ABN6IPT9_9MYCO</name>
<evidence type="ECO:0000256" key="1">
    <source>
        <dbReference type="ARBA" id="ARBA00012513"/>
    </source>
</evidence>
<feature type="transmembrane region" description="Helical" evidence="8">
    <location>
        <begin position="329"/>
        <end position="349"/>
    </location>
</feature>
<dbReference type="InterPro" id="IPR011009">
    <property type="entry name" value="Kinase-like_dom_sf"/>
</dbReference>
<accession>A0ABN6IPT9</accession>
<feature type="domain" description="Protein kinase" evidence="9">
    <location>
        <begin position="12"/>
        <end position="273"/>
    </location>
</feature>
<keyword evidence="6" id="KW-0067">ATP-binding</keyword>
<keyword evidence="8" id="KW-0812">Transmembrane</keyword>
<feature type="region of interest" description="Disordered" evidence="7">
    <location>
        <begin position="272"/>
        <end position="325"/>
    </location>
</feature>
<feature type="region of interest" description="Disordered" evidence="7">
    <location>
        <begin position="517"/>
        <end position="551"/>
    </location>
</feature>
<evidence type="ECO:0000256" key="3">
    <source>
        <dbReference type="ARBA" id="ARBA00022679"/>
    </source>
</evidence>
<evidence type="ECO:0000313" key="10">
    <source>
        <dbReference type="EMBL" id="BCZ25529.1"/>
    </source>
</evidence>
<keyword evidence="3" id="KW-0808">Transferase</keyword>
<reference evidence="10 11" key="1">
    <citation type="submission" date="2021-07" db="EMBL/GenBank/DDBJ databases">
        <title>Complete genome sequence of nontuberculous Mycobacterium sp. TY59.</title>
        <authorList>
            <person name="Fukushima K."/>
        </authorList>
    </citation>
    <scope>NUCLEOTIDE SEQUENCE [LARGE SCALE GENOMIC DNA]</scope>
    <source>
        <strain evidence="10 11">TY59</strain>
    </source>
</reference>